<keyword evidence="3" id="KW-1185">Reference proteome</keyword>
<feature type="compositionally biased region" description="Basic and acidic residues" evidence="1">
    <location>
        <begin position="69"/>
        <end position="84"/>
    </location>
</feature>
<evidence type="ECO:0000256" key="1">
    <source>
        <dbReference type="SAM" id="MobiDB-lite"/>
    </source>
</evidence>
<protein>
    <submittedName>
        <fullName evidence="2">Uncharacterized protein</fullName>
    </submittedName>
</protein>
<evidence type="ECO:0000313" key="2">
    <source>
        <dbReference type="EMBL" id="OWA52930.1"/>
    </source>
</evidence>
<dbReference type="EMBL" id="MTYJ01000293">
    <property type="protein sequence ID" value="OWA52930.1"/>
    <property type="molecule type" value="Genomic_DNA"/>
</dbReference>
<evidence type="ECO:0000313" key="3">
    <source>
        <dbReference type="Proteomes" id="UP000192578"/>
    </source>
</evidence>
<accession>A0A9X6NFH4</accession>
<organism evidence="2 3">
    <name type="scientific">Hypsibius exemplaris</name>
    <name type="common">Freshwater tardigrade</name>
    <dbReference type="NCBI Taxonomy" id="2072580"/>
    <lineage>
        <taxon>Eukaryota</taxon>
        <taxon>Metazoa</taxon>
        <taxon>Ecdysozoa</taxon>
        <taxon>Tardigrada</taxon>
        <taxon>Eutardigrada</taxon>
        <taxon>Parachela</taxon>
        <taxon>Hypsibioidea</taxon>
        <taxon>Hypsibiidae</taxon>
        <taxon>Hypsibius</taxon>
    </lineage>
</organism>
<dbReference type="AlphaFoldDB" id="A0A9X6NFH4"/>
<sequence length="140" mass="15307">MASSALTKDVTEKSSPGLDDDKTTGDANSESNLEAALAKDPENALIYSTGIPEDPNEATTGNYKPYRHGKMDDWSDEEKADRRFPLVSQDSFEKYEPASKKPTRASVKSAKSERQECLDTCDALALKQMEGNTTSPGVRQ</sequence>
<reference evidence="3" key="1">
    <citation type="submission" date="2017-01" db="EMBL/GenBank/DDBJ databases">
        <title>Comparative genomics of anhydrobiosis in the tardigrade Hypsibius dujardini.</title>
        <authorList>
            <person name="Yoshida Y."/>
            <person name="Koutsovoulos G."/>
            <person name="Laetsch D."/>
            <person name="Stevens L."/>
            <person name="Kumar S."/>
            <person name="Horikawa D."/>
            <person name="Ishino K."/>
            <person name="Komine S."/>
            <person name="Tomita M."/>
            <person name="Blaxter M."/>
            <person name="Arakawa K."/>
        </authorList>
    </citation>
    <scope>NUCLEOTIDE SEQUENCE [LARGE SCALE GENOMIC DNA]</scope>
    <source>
        <strain evidence="3">Z151</strain>
    </source>
</reference>
<proteinExistence type="predicted"/>
<name>A0A9X6NFH4_HYPEX</name>
<comment type="caution">
    <text evidence="2">The sequence shown here is derived from an EMBL/GenBank/DDBJ whole genome shotgun (WGS) entry which is preliminary data.</text>
</comment>
<feature type="region of interest" description="Disordered" evidence="1">
    <location>
        <begin position="1"/>
        <end position="114"/>
    </location>
</feature>
<dbReference type="Proteomes" id="UP000192578">
    <property type="component" value="Unassembled WGS sequence"/>
</dbReference>
<gene>
    <name evidence="2" type="ORF">BV898_17372</name>
</gene>